<evidence type="ECO:0000313" key="2">
    <source>
        <dbReference type="EMBL" id="WOL13144.1"/>
    </source>
</evidence>
<sequence>MPGEGVRAASPSSVEEQEAFLTQPESSSLLPSKGEGGRAASTSSKPASLPPPSGDGSPSSHDEVDAFLTHPESTSPPAPTARPPADPFLNFPFLQHELILPRPPQVQIRPPSLLLKLPSKDLGSKDRIPIPQLAHSPWKPLDISPPPPSEQQNPQCYDTSNQNQWYDYKTNLGRWKVRGQRSAVNRRAGGRYRRQCGRMHDTNAMGYDYDKQMNWGDYRYPFKRRAKMKWSPVKHMLEVGGSSQQEAKESKVLKSETSEPAHDLLHGVFEDGSSLDKSLEEFGFFSCKANASQDALAEKQSKVNKHSQISVVETAGSS</sequence>
<protein>
    <submittedName>
        <fullName evidence="2">Uncharacterized protein</fullName>
    </submittedName>
</protein>
<gene>
    <name evidence="2" type="ORF">Cni_G21913</name>
</gene>
<feature type="region of interest" description="Disordered" evidence="1">
    <location>
        <begin position="299"/>
        <end position="318"/>
    </location>
</feature>
<feature type="compositionally biased region" description="Pro residues" evidence="1">
    <location>
        <begin position="74"/>
        <end position="86"/>
    </location>
</feature>
<organism evidence="2 3">
    <name type="scientific">Canna indica</name>
    <name type="common">Indian-shot</name>
    <dbReference type="NCBI Taxonomy" id="4628"/>
    <lineage>
        <taxon>Eukaryota</taxon>
        <taxon>Viridiplantae</taxon>
        <taxon>Streptophyta</taxon>
        <taxon>Embryophyta</taxon>
        <taxon>Tracheophyta</taxon>
        <taxon>Spermatophyta</taxon>
        <taxon>Magnoliopsida</taxon>
        <taxon>Liliopsida</taxon>
        <taxon>Zingiberales</taxon>
        <taxon>Cannaceae</taxon>
        <taxon>Canna</taxon>
    </lineage>
</organism>
<feature type="compositionally biased region" description="Polar residues" evidence="1">
    <location>
        <begin position="306"/>
        <end position="318"/>
    </location>
</feature>
<reference evidence="2 3" key="1">
    <citation type="submission" date="2023-10" db="EMBL/GenBank/DDBJ databases">
        <title>Chromosome-scale genome assembly provides insights into flower coloration mechanisms of Canna indica.</title>
        <authorList>
            <person name="Li C."/>
        </authorList>
    </citation>
    <scope>NUCLEOTIDE SEQUENCE [LARGE SCALE GENOMIC DNA]</scope>
    <source>
        <tissue evidence="2">Flower</tissue>
    </source>
</reference>
<name>A0AAQ3KRL7_9LILI</name>
<dbReference type="Proteomes" id="UP001327560">
    <property type="component" value="Chromosome 7"/>
</dbReference>
<evidence type="ECO:0000256" key="1">
    <source>
        <dbReference type="SAM" id="MobiDB-lite"/>
    </source>
</evidence>
<keyword evidence="3" id="KW-1185">Reference proteome</keyword>
<proteinExistence type="predicted"/>
<feature type="region of interest" description="Disordered" evidence="1">
    <location>
        <begin position="1"/>
        <end position="89"/>
    </location>
</feature>
<evidence type="ECO:0000313" key="3">
    <source>
        <dbReference type="Proteomes" id="UP001327560"/>
    </source>
</evidence>
<feature type="region of interest" description="Disordered" evidence="1">
    <location>
        <begin position="120"/>
        <end position="155"/>
    </location>
</feature>
<accession>A0AAQ3KRL7</accession>
<dbReference type="EMBL" id="CP136896">
    <property type="protein sequence ID" value="WOL13144.1"/>
    <property type="molecule type" value="Genomic_DNA"/>
</dbReference>
<dbReference type="AlphaFoldDB" id="A0AAQ3KRL7"/>